<gene>
    <name evidence="1" type="ORF">F8C67_03990</name>
</gene>
<proteinExistence type="predicted"/>
<protein>
    <recommendedName>
        <fullName evidence="3">Porin</fullName>
    </recommendedName>
</protein>
<evidence type="ECO:0000313" key="1">
    <source>
        <dbReference type="EMBL" id="KAB2813853.1"/>
    </source>
</evidence>
<dbReference type="OrthoDB" id="5383458at2"/>
<accession>A0A6N6RJG6</accession>
<dbReference type="RefSeq" id="WP_151666521.1">
    <property type="nucleotide sequence ID" value="NZ_WBVO01000002.1"/>
</dbReference>
<evidence type="ECO:0008006" key="3">
    <source>
        <dbReference type="Google" id="ProtNLM"/>
    </source>
</evidence>
<reference evidence="1 2" key="1">
    <citation type="submission" date="2019-09" db="EMBL/GenBank/DDBJ databases">
        <title>Genomes of family Cryomorphaceae.</title>
        <authorList>
            <person name="Bowman J.P."/>
        </authorList>
    </citation>
    <scope>NUCLEOTIDE SEQUENCE [LARGE SCALE GENOMIC DNA]</scope>
    <source>
        <strain evidence="1 2">LMG 25704</strain>
    </source>
</reference>
<comment type="caution">
    <text evidence="1">The sequence shown here is derived from an EMBL/GenBank/DDBJ whole genome shotgun (WGS) entry which is preliminary data.</text>
</comment>
<dbReference type="Proteomes" id="UP000468650">
    <property type="component" value="Unassembled WGS sequence"/>
</dbReference>
<organism evidence="1 2">
    <name type="scientific">Phaeocystidibacter luteus</name>
    <dbReference type="NCBI Taxonomy" id="911197"/>
    <lineage>
        <taxon>Bacteria</taxon>
        <taxon>Pseudomonadati</taxon>
        <taxon>Bacteroidota</taxon>
        <taxon>Flavobacteriia</taxon>
        <taxon>Flavobacteriales</taxon>
        <taxon>Phaeocystidibacteraceae</taxon>
        <taxon>Phaeocystidibacter</taxon>
    </lineage>
</organism>
<keyword evidence="2" id="KW-1185">Reference proteome</keyword>
<evidence type="ECO:0000313" key="2">
    <source>
        <dbReference type="Proteomes" id="UP000468650"/>
    </source>
</evidence>
<dbReference type="AlphaFoldDB" id="A0A6N6RJG6"/>
<sequence length="397" mass="45225">MKRVVYTLFASAISLFALGQNWQFGGYLKYLPSQTFINEGVLPPEFQGFLPKSYTDQVIHNRLNINWANKTDRGSYAFEAGIRNRLFYGYTASQPAFIESLREDPGLVDMRWLWTDGDVLFHTEIDRLNFTFRQKNFTLRIGRQRINWGIHDVFNPNDIFNQYNYFDFDYEERPGADAVFAQYYLGDGFSSLELAFSPNFEQLERSTAGLIYKSNANGYDYQALIGYTYYDVVLGGGWAGSLGGAGFKGEAAYYYSTDSTQSENNFTASVGLDYMFSSGIYGMVSYLYNGMGELNPTIADQLSLRQARLSSKNIFPYRHTIMVSASYPINPIWNVNLAWFQSHNFDQAAFVPGVTYSISNDWDAMLIAQIFTVRPTGDSNSIALFNSALFARLKWSF</sequence>
<name>A0A6N6RJG6_9FLAO</name>
<dbReference type="SUPFAM" id="SSF56935">
    <property type="entry name" value="Porins"/>
    <property type="match status" value="1"/>
</dbReference>
<dbReference type="EMBL" id="WBVO01000002">
    <property type="protein sequence ID" value="KAB2813853.1"/>
    <property type="molecule type" value="Genomic_DNA"/>
</dbReference>